<dbReference type="SMART" id="SM00471">
    <property type="entry name" value="HDc"/>
    <property type="match status" value="1"/>
</dbReference>
<feature type="domain" description="HD" evidence="1">
    <location>
        <begin position="39"/>
        <end position="144"/>
    </location>
</feature>
<dbReference type="PANTHER" id="PTHR33594">
    <property type="entry name" value="SUPERFAMILY HYDROLASE, PUTATIVE (AFU_ORTHOLOGUE AFUA_1G03035)-RELATED"/>
    <property type="match status" value="1"/>
</dbReference>
<dbReference type="Gene3D" id="1.10.3210.50">
    <property type="match status" value="1"/>
</dbReference>
<protein>
    <recommendedName>
        <fullName evidence="1">HD domain-containing protein</fullName>
    </recommendedName>
</protein>
<proteinExistence type="predicted"/>
<gene>
    <name evidence="2" type="ORF">DFR38_10516</name>
</gene>
<accession>A0A318JVH6</accession>
<dbReference type="EMBL" id="QJKC01000005">
    <property type="protein sequence ID" value="PXX48980.1"/>
    <property type="molecule type" value="Genomic_DNA"/>
</dbReference>
<dbReference type="InterPro" id="IPR006674">
    <property type="entry name" value="HD_domain"/>
</dbReference>
<evidence type="ECO:0000313" key="2">
    <source>
        <dbReference type="EMBL" id="PXX48980.1"/>
    </source>
</evidence>
<dbReference type="SUPFAM" id="SSF109604">
    <property type="entry name" value="HD-domain/PDEase-like"/>
    <property type="match status" value="1"/>
</dbReference>
<sequence>MNAPSAPLPLSDTPLLQYWQQQLIALLQQQAADDDGAHDLSHFHRVWAAARHILQQHSEADALVVLAACYLHDLVNLPKNHPQREQASRMAAAKAGPLLQAAGFPADRLQAVAHAIEAHSFSANITPRTLEAQIVQDADRMDALGAIGLARMFYTSGRMGRQLAHADDPLASTRQLDDREYALDHIEVKLEKLPAMMQTAAGRAMAEERLQRLRTFRQQFVEEWLAR</sequence>
<dbReference type="RefSeq" id="WP_059284558.1">
    <property type="nucleotide sequence ID" value="NZ_LNQU01000003.1"/>
</dbReference>
<dbReference type="InterPro" id="IPR003607">
    <property type="entry name" value="HD/PDEase_dom"/>
</dbReference>
<dbReference type="OrthoDB" id="9797344at2"/>
<keyword evidence="3" id="KW-1185">Reference proteome</keyword>
<dbReference type="AlphaFoldDB" id="A0A318JVH6"/>
<dbReference type="CDD" id="cd00077">
    <property type="entry name" value="HDc"/>
    <property type="match status" value="1"/>
</dbReference>
<dbReference type="PROSITE" id="PS51831">
    <property type="entry name" value="HD"/>
    <property type="match status" value="1"/>
</dbReference>
<dbReference type="Proteomes" id="UP000248395">
    <property type="component" value="Unassembled WGS sequence"/>
</dbReference>
<evidence type="ECO:0000313" key="3">
    <source>
        <dbReference type="Proteomes" id="UP000248395"/>
    </source>
</evidence>
<name>A0A318JVH6_9NEIS</name>
<dbReference type="PANTHER" id="PTHR33594:SF1">
    <property type="entry name" value="HD_PDEASE DOMAIN-CONTAINING PROTEIN"/>
    <property type="match status" value="1"/>
</dbReference>
<organism evidence="2 3">
    <name type="scientific">Aquitalea magnusonii</name>
    <dbReference type="NCBI Taxonomy" id="332411"/>
    <lineage>
        <taxon>Bacteria</taxon>
        <taxon>Pseudomonadati</taxon>
        <taxon>Pseudomonadota</taxon>
        <taxon>Betaproteobacteria</taxon>
        <taxon>Neisseriales</taxon>
        <taxon>Chromobacteriaceae</taxon>
        <taxon>Aquitalea</taxon>
    </lineage>
</organism>
<reference evidence="2 3" key="1">
    <citation type="submission" date="2018-05" db="EMBL/GenBank/DDBJ databases">
        <title>Genomic Encyclopedia of Type Strains, Phase IV (KMG-IV): sequencing the most valuable type-strain genomes for metagenomic binning, comparative biology and taxonomic classification.</title>
        <authorList>
            <person name="Goeker M."/>
        </authorList>
    </citation>
    <scope>NUCLEOTIDE SEQUENCE [LARGE SCALE GENOMIC DNA]</scope>
    <source>
        <strain evidence="2 3">DSM 25134</strain>
    </source>
</reference>
<comment type="caution">
    <text evidence="2">The sequence shown here is derived from an EMBL/GenBank/DDBJ whole genome shotgun (WGS) entry which is preliminary data.</text>
</comment>
<evidence type="ECO:0000259" key="1">
    <source>
        <dbReference type="PROSITE" id="PS51831"/>
    </source>
</evidence>
<dbReference type="Pfam" id="PF01966">
    <property type="entry name" value="HD"/>
    <property type="match status" value="1"/>
</dbReference>